<feature type="transmembrane region" description="Helical" evidence="1">
    <location>
        <begin position="175"/>
        <end position="192"/>
    </location>
</feature>
<reference evidence="2" key="1">
    <citation type="submission" date="2020-12" db="EMBL/GenBank/DDBJ databases">
        <title>Metabolic potential, ecology and presence of endohyphal bacteria is reflected in genomic diversity of Mucoromycotina.</title>
        <authorList>
            <person name="Muszewska A."/>
            <person name="Okrasinska A."/>
            <person name="Steczkiewicz K."/>
            <person name="Drgas O."/>
            <person name="Orlowska M."/>
            <person name="Perlinska-Lenart U."/>
            <person name="Aleksandrzak-Piekarczyk T."/>
            <person name="Szatraj K."/>
            <person name="Zielenkiewicz U."/>
            <person name="Pilsyk S."/>
            <person name="Malc E."/>
            <person name="Mieczkowski P."/>
            <person name="Kruszewska J.S."/>
            <person name="Biernat P."/>
            <person name="Pawlowska J."/>
        </authorList>
    </citation>
    <scope>NUCLEOTIDE SEQUENCE</scope>
    <source>
        <strain evidence="2">WA0000017839</strain>
    </source>
</reference>
<dbReference type="EMBL" id="JAEPRD010000060">
    <property type="protein sequence ID" value="KAG2202509.1"/>
    <property type="molecule type" value="Genomic_DNA"/>
</dbReference>
<keyword evidence="1" id="KW-0812">Transmembrane</keyword>
<proteinExistence type="predicted"/>
<evidence type="ECO:0000313" key="3">
    <source>
        <dbReference type="Proteomes" id="UP000603453"/>
    </source>
</evidence>
<feature type="transmembrane region" description="Helical" evidence="1">
    <location>
        <begin position="148"/>
        <end position="169"/>
    </location>
</feature>
<accession>A0A8H7V5W0</accession>
<organism evidence="2 3">
    <name type="scientific">Mucor saturninus</name>
    <dbReference type="NCBI Taxonomy" id="64648"/>
    <lineage>
        <taxon>Eukaryota</taxon>
        <taxon>Fungi</taxon>
        <taxon>Fungi incertae sedis</taxon>
        <taxon>Mucoromycota</taxon>
        <taxon>Mucoromycotina</taxon>
        <taxon>Mucoromycetes</taxon>
        <taxon>Mucorales</taxon>
        <taxon>Mucorineae</taxon>
        <taxon>Mucoraceae</taxon>
        <taxon>Mucor</taxon>
    </lineage>
</organism>
<dbReference type="Proteomes" id="UP000603453">
    <property type="component" value="Unassembled WGS sequence"/>
</dbReference>
<evidence type="ECO:0000313" key="2">
    <source>
        <dbReference type="EMBL" id="KAG2202509.1"/>
    </source>
</evidence>
<evidence type="ECO:0000256" key="1">
    <source>
        <dbReference type="SAM" id="Phobius"/>
    </source>
</evidence>
<keyword evidence="1" id="KW-1133">Transmembrane helix</keyword>
<name>A0A8H7V5W0_9FUNG</name>
<gene>
    <name evidence="2" type="ORF">INT47_013125</name>
</gene>
<protein>
    <submittedName>
        <fullName evidence="2">Uncharacterized protein</fullName>
    </submittedName>
</protein>
<keyword evidence="3" id="KW-1185">Reference proteome</keyword>
<sequence>MENVIEVHKQALAVAEALATVNILWDEVFTKHNQDVTKSIEMGRPVYVAFYRFLKDINVFCNSSSLFLTNIVEEMEIAKRNRKFDTTSVSEIERGTTRMSGVLNTNREQNERLANDMLKSMNAMKGDKKSLETMLEHYSSLRTAIESFSVGAAIGAYTTHFFSSIGAVATVGLLPLWPLIAAVISGGFVAYLKHLRKEKLTALAKKMEHIFDEMVNLQQMSTKLEHSLGGIVEMMKGFTTDVKKVMQCSQSPEENSSRVVELANDMVKNSEELKDSFKKMGEEATSNRSSLRCIILLHDPYELMDE</sequence>
<comment type="caution">
    <text evidence="2">The sequence shown here is derived from an EMBL/GenBank/DDBJ whole genome shotgun (WGS) entry which is preliminary data.</text>
</comment>
<dbReference type="AlphaFoldDB" id="A0A8H7V5W0"/>
<dbReference type="OrthoDB" id="10395681at2759"/>
<keyword evidence="1" id="KW-0472">Membrane</keyword>